<gene>
    <name evidence="4" type="ORF">DP116_07285</name>
</gene>
<feature type="compositionally biased region" description="Pro residues" evidence="2">
    <location>
        <begin position="105"/>
        <end position="118"/>
    </location>
</feature>
<comment type="caution">
    <text evidence="4">The sequence shown here is derived from an EMBL/GenBank/DDBJ whole genome shotgun (WGS) entry which is preliminary data.</text>
</comment>
<dbReference type="EMBL" id="QMEB01000038">
    <property type="protein sequence ID" value="NMG19266.1"/>
    <property type="molecule type" value="Genomic_DNA"/>
</dbReference>
<proteinExistence type="predicted"/>
<dbReference type="Gene3D" id="3.30.70.330">
    <property type="match status" value="1"/>
</dbReference>
<keyword evidence="5" id="KW-1185">Reference proteome</keyword>
<protein>
    <recommendedName>
        <fullName evidence="3">RRM domain-containing protein</fullName>
    </recommendedName>
</protein>
<feature type="region of interest" description="Disordered" evidence="2">
    <location>
        <begin position="70"/>
        <end position="136"/>
    </location>
</feature>
<evidence type="ECO:0000256" key="2">
    <source>
        <dbReference type="SAM" id="MobiDB-lite"/>
    </source>
</evidence>
<dbReference type="InterPro" id="IPR050374">
    <property type="entry name" value="RRT5_SRSF_SR"/>
</dbReference>
<evidence type="ECO:0000313" key="4">
    <source>
        <dbReference type="EMBL" id="NMG19266.1"/>
    </source>
</evidence>
<dbReference type="InterPro" id="IPR035979">
    <property type="entry name" value="RBD_domain_sf"/>
</dbReference>
<dbReference type="Proteomes" id="UP000718564">
    <property type="component" value="Unassembled WGS sequence"/>
</dbReference>
<reference evidence="4 5" key="1">
    <citation type="submission" date="2018-06" db="EMBL/GenBank/DDBJ databases">
        <title>Comparative genomics of Brasilonema spp. strains.</title>
        <authorList>
            <person name="Alvarenga D.O."/>
            <person name="Fiore M.F."/>
            <person name="Varani A.M."/>
        </authorList>
    </citation>
    <scope>NUCLEOTIDE SEQUENCE [LARGE SCALE GENOMIC DNA]</scope>
    <source>
        <strain evidence="4 5">SPC951</strain>
    </source>
</reference>
<organism evidence="4 5">
    <name type="scientific">Brasilonema bromeliae SPC951</name>
    <dbReference type="NCBI Taxonomy" id="385972"/>
    <lineage>
        <taxon>Bacteria</taxon>
        <taxon>Bacillati</taxon>
        <taxon>Cyanobacteriota</taxon>
        <taxon>Cyanophyceae</taxon>
        <taxon>Nostocales</taxon>
        <taxon>Scytonemataceae</taxon>
        <taxon>Brasilonema</taxon>
        <taxon>Bromeliae group (in: Brasilonema)</taxon>
    </lineage>
</organism>
<accession>A0ABX1P4J4</accession>
<dbReference type="InterPro" id="IPR012677">
    <property type="entry name" value="Nucleotide-bd_a/b_plait_sf"/>
</dbReference>
<dbReference type="SUPFAM" id="SSF54928">
    <property type="entry name" value="RNA-binding domain, RBD"/>
    <property type="match status" value="1"/>
</dbReference>
<dbReference type="Pfam" id="PF00076">
    <property type="entry name" value="RRM_1"/>
    <property type="match status" value="1"/>
</dbReference>
<evidence type="ECO:0000259" key="3">
    <source>
        <dbReference type="PROSITE" id="PS50102"/>
    </source>
</evidence>
<dbReference type="RefSeq" id="WP_169154538.1">
    <property type="nucleotide sequence ID" value="NZ_CAWPJE010000414.1"/>
</dbReference>
<evidence type="ECO:0000313" key="5">
    <source>
        <dbReference type="Proteomes" id="UP000718564"/>
    </source>
</evidence>
<dbReference type="SMART" id="SM00360">
    <property type="entry name" value="RRM"/>
    <property type="match status" value="1"/>
</dbReference>
<feature type="domain" description="RRM" evidence="3">
    <location>
        <begin position="1"/>
        <end position="73"/>
    </location>
</feature>
<dbReference type="PROSITE" id="PS50102">
    <property type="entry name" value="RRM"/>
    <property type="match status" value="1"/>
</dbReference>
<keyword evidence="1" id="KW-0694">RNA-binding</keyword>
<evidence type="ECO:0000256" key="1">
    <source>
        <dbReference type="ARBA" id="ARBA00022884"/>
    </source>
</evidence>
<sequence length="136" mass="14652">MTILVGNLSSQVTEANLRELFTKFGTVRKIDIFPDSGFATVAIKGEANEDLAVQELNGVEQFGQKLKLFKSAPVQPSDNQRDGERRLLILHAPTHTARGLGDGPSPSPKPTKPSPPNKPKPRPLKAGLVSTSLSEN</sequence>
<dbReference type="PANTHER" id="PTHR23003">
    <property type="entry name" value="RNA RECOGNITION MOTIF RRM DOMAIN CONTAINING PROTEIN"/>
    <property type="match status" value="1"/>
</dbReference>
<name>A0ABX1P4J4_9CYAN</name>
<dbReference type="InterPro" id="IPR000504">
    <property type="entry name" value="RRM_dom"/>
</dbReference>